<dbReference type="EMBL" id="CP108110">
    <property type="protein sequence ID" value="WUQ88569.1"/>
    <property type="molecule type" value="Genomic_DNA"/>
</dbReference>
<sequence>MTPDQLYALLPAVHRRLDAEHGGRLYALLSVIAEQARVVQDDIEQLYDNWFIETCEDWVVPYLGDLVGYRILPGTAAALSDASPAHGLLAAAVPRREVADAIANRRRKGTLALLEDLASSVADWPGRAVEYRRLLAVTQPVRRYTDEDHDARRRLRHGRLVDLRRIDALDRIDGPFDELAHTVEVPRTGSARRSGRYGIPGVGLHVWRLRTHSLTRAPAFCVDRARSSYTFSVLGNDTALFTKPVPEPSPCHVADEMNVPAPIRRRALTERLHDYYGPFKSLCVWTGPDPDDDVVPLDRIVSADLSGWIYTPRDGQVAVDPVLGRIAFPEHTGPEQGVRVTYHHTSAGDFGGGEYPRPTNAPGPAAAHYRVGPGEEHQRISEAIERWHAEKRHRSASAEAVVEITGNDVHHDLTDIALDPGDHLTLAAAFGARPVLRPPERSEDRPSPLRITGTGRGEGPPPRVVLEGLMVAGHSVQVRGDVGRLAVRHCTFVPGWGLDAHGLPQAPGEAGLELIDTPVQVEVEHSILGTVVVSQDEAATEPVRISLSDTVLDATHRELPALTGPQGRPAHAVLTARRTTVIGSVRTRAVDLLENSLLDGEVRITLRSQGRVRFCWLPPDSATPRRLYCQPEHSGDPDRVVLKFAGTRYGTPDYVQLAGGCAEEIRRGADDGSEPGVLHDLFRPQREDNLRTRSAECAPAGCDAGVFFAT</sequence>
<feature type="compositionally biased region" description="Basic and acidic residues" evidence="1">
    <location>
        <begin position="438"/>
        <end position="447"/>
    </location>
</feature>
<feature type="region of interest" description="Disordered" evidence="1">
    <location>
        <begin position="436"/>
        <end position="461"/>
    </location>
</feature>
<evidence type="ECO:0000256" key="1">
    <source>
        <dbReference type="SAM" id="MobiDB-lite"/>
    </source>
</evidence>
<evidence type="ECO:0008006" key="4">
    <source>
        <dbReference type="Google" id="ProtNLM"/>
    </source>
</evidence>
<protein>
    <recommendedName>
        <fullName evidence="4">Phage baseplate assembly protein</fullName>
    </recommendedName>
</protein>
<proteinExistence type="predicted"/>
<accession>A0ABZ1UC25</accession>
<gene>
    <name evidence="2" type="ORF">OHA16_39600</name>
</gene>
<evidence type="ECO:0000313" key="3">
    <source>
        <dbReference type="Proteomes" id="UP001432222"/>
    </source>
</evidence>
<dbReference type="Proteomes" id="UP001432222">
    <property type="component" value="Chromosome"/>
</dbReference>
<organism evidence="2 3">
    <name type="scientific">Kitasatospora purpeofusca</name>
    <dbReference type="NCBI Taxonomy" id="67352"/>
    <lineage>
        <taxon>Bacteria</taxon>
        <taxon>Bacillati</taxon>
        <taxon>Actinomycetota</taxon>
        <taxon>Actinomycetes</taxon>
        <taxon>Kitasatosporales</taxon>
        <taxon>Streptomycetaceae</taxon>
        <taxon>Kitasatospora</taxon>
    </lineage>
</organism>
<reference evidence="2" key="1">
    <citation type="submission" date="2022-10" db="EMBL/GenBank/DDBJ databases">
        <title>The complete genomes of actinobacterial strains from the NBC collection.</title>
        <authorList>
            <person name="Joergensen T.S."/>
            <person name="Alvarez Arevalo M."/>
            <person name="Sterndorff E.B."/>
            <person name="Faurdal D."/>
            <person name="Vuksanovic O."/>
            <person name="Mourched A.-S."/>
            <person name="Charusanti P."/>
            <person name="Shaw S."/>
            <person name="Blin K."/>
            <person name="Weber T."/>
        </authorList>
    </citation>
    <scope>NUCLEOTIDE SEQUENCE</scope>
    <source>
        <strain evidence="2">NBC_00222</strain>
    </source>
</reference>
<name>A0ABZ1UC25_9ACTN</name>
<keyword evidence="3" id="KW-1185">Reference proteome</keyword>
<dbReference type="RefSeq" id="WP_328959116.1">
    <property type="nucleotide sequence ID" value="NZ_CP108110.1"/>
</dbReference>
<evidence type="ECO:0000313" key="2">
    <source>
        <dbReference type="EMBL" id="WUQ88569.1"/>
    </source>
</evidence>